<proteinExistence type="predicted"/>
<protein>
    <submittedName>
        <fullName evidence="1">Uncharacterized protein</fullName>
    </submittedName>
</protein>
<dbReference type="AlphaFoldDB" id="A0A644ZNQ7"/>
<organism evidence="1">
    <name type="scientific">bioreactor metagenome</name>
    <dbReference type="NCBI Taxonomy" id="1076179"/>
    <lineage>
        <taxon>unclassified sequences</taxon>
        <taxon>metagenomes</taxon>
        <taxon>ecological metagenomes</taxon>
    </lineage>
</organism>
<sequence length="155" mass="17250">MNRTERNELAREVRRLVHDVKLSAEAFRAAAERLLEKENGKLADMPESLSTSRNASRCEDAVEMLDEALENATTLIDTACEIAQGCNVDVTKGRISESVPCMTSYEPCVNETKSARLQLLVRPSLLEFLRIESQSQGCSVNHLVNDTLVQAFKAH</sequence>
<dbReference type="EMBL" id="VSSQ01009700">
    <property type="protein sequence ID" value="MPM42357.1"/>
    <property type="molecule type" value="Genomic_DNA"/>
</dbReference>
<reference evidence="1" key="1">
    <citation type="submission" date="2019-08" db="EMBL/GenBank/DDBJ databases">
        <authorList>
            <person name="Kucharzyk K."/>
            <person name="Murdoch R.W."/>
            <person name="Higgins S."/>
            <person name="Loffler F."/>
        </authorList>
    </citation>
    <scope>NUCLEOTIDE SEQUENCE</scope>
</reference>
<evidence type="ECO:0000313" key="1">
    <source>
        <dbReference type="EMBL" id="MPM42357.1"/>
    </source>
</evidence>
<name>A0A644ZNQ7_9ZZZZ</name>
<gene>
    <name evidence="1" type="ORF">SDC9_89022</name>
</gene>
<accession>A0A644ZNQ7</accession>
<comment type="caution">
    <text evidence="1">The sequence shown here is derived from an EMBL/GenBank/DDBJ whole genome shotgun (WGS) entry which is preliminary data.</text>
</comment>